<dbReference type="HOGENOM" id="CLU_2508986_0_0_3"/>
<dbReference type="EnsemblBacteria" id="BAG05243">
    <property type="protein sequence ID" value="BAG05243"/>
    <property type="gene ID" value="MAE_54210"/>
</dbReference>
<protein>
    <submittedName>
        <fullName evidence="1">Uncharacterized protein</fullName>
    </submittedName>
</protein>
<proteinExistence type="predicted"/>
<organism evidence="1 2">
    <name type="scientific">Microcystis aeruginosa (strain NIES-843 / IAM M-2473)</name>
    <dbReference type="NCBI Taxonomy" id="449447"/>
    <lineage>
        <taxon>Bacteria</taxon>
        <taxon>Bacillati</taxon>
        <taxon>Cyanobacteriota</taxon>
        <taxon>Cyanophyceae</taxon>
        <taxon>Oscillatoriophycideae</taxon>
        <taxon>Chroococcales</taxon>
        <taxon>Microcystaceae</taxon>
        <taxon>Microcystis</taxon>
    </lineage>
</organism>
<keyword evidence="2" id="KW-1185">Reference proteome</keyword>
<dbReference type="EMBL" id="AP009552">
    <property type="protein sequence ID" value="BAG05243.1"/>
    <property type="molecule type" value="Genomic_DNA"/>
</dbReference>
<name>B0JGH7_MICAN</name>
<gene>
    <name evidence="1" type="ordered locus">MAE_54210</name>
</gene>
<dbReference type="AlphaFoldDB" id="B0JGH7"/>
<sequence>MWDVSKTVPRFVDFFANILLNVQSYWYDYLSPRVVEIILNTVKHQGQEFLTVVYSALQCVKYLSLDLTLRQRLSSGGIRFHRVKT</sequence>
<evidence type="ECO:0000313" key="1">
    <source>
        <dbReference type="EMBL" id="BAG05243.1"/>
    </source>
</evidence>
<dbReference type="Proteomes" id="UP000001510">
    <property type="component" value="Chromosome"/>
</dbReference>
<dbReference type="KEGG" id="mar:MAE_54210"/>
<dbReference type="PaxDb" id="449447-MAE_54210"/>
<reference evidence="1 2" key="1">
    <citation type="journal article" date="2007" name="DNA Res.">
        <title>Complete genomic structure of the bloom-forming toxic cyanobacterium Microcystis aeruginosa NIES-843.</title>
        <authorList>
            <person name="Kaneko T."/>
            <person name="Nakajima N."/>
            <person name="Okamoto S."/>
            <person name="Suzuki I."/>
            <person name="Tanabe Y."/>
            <person name="Tamaoki M."/>
            <person name="Nakamura Y."/>
            <person name="Kasai F."/>
            <person name="Watanabe A."/>
            <person name="Kawashima K."/>
            <person name="Kishida Y."/>
            <person name="Ono A."/>
            <person name="Shimizu Y."/>
            <person name="Takahashi C."/>
            <person name="Minami C."/>
            <person name="Fujishiro T."/>
            <person name="Kohara M."/>
            <person name="Katoh M."/>
            <person name="Nakazaki N."/>
            <person name="Nakayama S."/>
            <person name="Yamada M."/>
            <person name="Tabata S."/>
            <person name="Watanabe M.M."/>
        </authorList>
    </citation>
    <scope>NUCLEOTIDE SEQUENCE [LARGE SCALE GENOMIC DNA]</scope>
    <source>
        <strain evidence="2">NIES-843 / IAM M-247</strain>
    </source>
</reference>
<evidence type="ECO:0000313" key="2">
    <source>
        <dbReference type="Proteomes" id="UP000001510"/>
    </source>
</evidence>
<accession>B0JGH7</accession>